<organism evidence="3 4">
    <name type="scientific">Nitrospirillum iridis</name>
    <dbReference type="NCBI Taxonomy" id="765888"/>
    <lineage>
        <taxon>Bacteria</taxon>
        <taxon>Pseudomonadati</taxon>
        <taxon>Pseudomonadota</taxon>
        <taxon>Alphaproteobacteria</taxon>
        <taxon>Rhodospirillales</taxon>
        <taxon>Azospirillaceae</taxon>
        <taxon>Nitrospirillum</taxon>
    </lineage>
</organism>
<gene>
    <name evidence="3" type="ORF">FHS74_001878</name>
</gene>
<evidence type="ECO:0000256" key="1">
    <source>
        <dbReference type="ARBA" id="ARBA00049556"/>
    </source>
</evidence>
<dbReference type="SUPFAM" id="SSF48179">
    <property type="entry name" value="6-phosphogluconate dehydrogenase C-terminal domain-like"/>
    <property type="match status" value="1"/>
</dbReference>
<dbReference type="GO" id="GO:0006635">
    <property type="term" value="P:fatty acid beta-oxidation"/>
    <property type="evidence" value="ECO:0007669"/>
    <property type="project" value="TreeGrafter"/>
</dbReference>
<dbReference type="GO" id="GO:0070403">
    <property type="term" value="F:NAD+ binding"/>
    <property type="evidence" value="ECO:0007669"/>
    <property type="project" value="InterPro"/>
</dbReference>
<dbReference type="Pfam" id="PF00378">
    <property type="entry name" value="ECH_1"/>
    <property type="match status" value="1"/>
</dbReference>
<dbReference type="EMBL" id="JACIIZ010000004">
    <property type="protein sequence ID" value="MBB6251333.1"/>
    <property type="molecule type" value="Genomic_DNA"/>
</dbReference>
<accession>A0A7X0AWE7</accession>
<name>A0A7X0AWE7_9PROT</name>
<comment type="caution">
    <text evidence="3">The sequence shown here is derived from an EMBL/GenBank/DDBJ whole genome shotgun (WGS) entry which is preliminary data.</text>
</comment>
<dbReference type="InterPro" id="IPR001753">
    <property type="entry name" value="Enoyl-CoA_hydra/iso"/>
</dbReference>
<dbReference type="InterPro" id="IPR006176">
    <property type="entry name" value="3-OHacyl-CoA_DH_NAD-bd"/>
</dbReference>
<dbReference type="InterPro" id="IPR036291">
    <property type="entry name" value="NAD(P)-bd_dom_sf"/>
</dbReference>
<dbReference type="SUPFAM" id="SSF52096">
    <property type="entry name" value="ClpP/crotonase"/>
    <property type="match status" value="1"/>
</dbReference>
<dbReference type="GO" id="GO:0004300">
    <property type="term" value="F:enoyl-CoA hydratase activity"/>
    <property type="evidence" value="ECO:0007669"/>
    <property type="project" value="TreeGrafter"/>
</dbReference>
<dbReference type="InterPro" id="IPR029045">
    <property type="entry name" value="ClpP/crotonase-like_dom_sf"/>
</dbReference>
<dbReference type="PANTHER" id="PTHR43612:SF3">
    <property type="entry name" value="TRIFUNCTIONAL ENZYME SUBUNIT ALPHA, MITOCHONDRIAL"/>
    <property type="match status" value="1"/>
</dbReference>
<feature type="domain" description="3-hydroxyacyl-CoA dehydrogenase NAD binding" evidence="2">
    <location>
        <begin position="346"/>
        <end position="442"/>
    </location>
</feature>
<evidence type="ECO:0000259" key="2">
    <source>
        <dbReference type="Pfam" id="PF02737"/>
    </source>
</evidence>
<dbReference type="RefSeq" id="WP_184799708.1">
    <property type="nucleotide sequence ID" value="NZ_JACIIZ010000004.1"/>
</dbReference>
<proteinExistence type="predicted"/>
<dbReference type="Pfam" id="PF02737">
    <property type="entry name" value="3HCDH_N"/>
    <property type="match status" value="1"/>
</dbReference>
<dbReference type="PANTHER" id="PTHR43612">
    <property type="entry name" value="TRIFUNCTIONAL ENZYME SUBUNIT ALPHA"/>
    <property type="match status" value="1"/>
</dbReference>
<dbReference type="Gene3D" id="1.10.1040.50">
    <property type="match status" value="1"/>
</dbReference>
<dbReference type="Gene3D" id="3.40.50.720">
    <property type="entry name" value="NAD(P)-binding Rossmann-like Domain"/>
    <property type="match status" value="1"/>
</dbReference>
<dbReference type="GO" id="GO:0016509">
    <property type="term" value="F:long-chain (3S)-3-hydroxyacyl-CoA dehydrogenase (NAD+) activity"/>
    <property type="evidence" value="ECO:0007669"/>
    <property type="project" value="TreeGrafter"/>
</dbReference>
<comment type="catalytic activity">
    <reaction evidence="1">
        <text>a (3S)-3-hydroxyacyl-CoA + NAD(+) = a 3-oxoacyl-CoA + NADH + H(+)</text>
        <dbReference type="Rhea" id="RHEA:22432"/>
        <dbReference type="ChEBI" id="CHEBI:15378"/>
        <dbReference type="ChEBI" id="CHEBI:57318"/>
        <dbReference type="ChEBI" id="CHEBI:57540"/>
        <dbReference type="ChEBI" id="CHEBI:57945"/>
        <dbReference type="ChEBI" id="CHEBI:90726"/>
        <dbReference type="EC" id="1.1.1.35"/>
    </reaction>
</comment>
<dbReference type="CDD" id="cd06558">
    <property type="entry name" value="crotonase-like"/>
    <property type="match status" value="1"/>
</dbReference>
<evidence type="ECO:0000313" key="3">
    <source>
        <dbReference type="EMBL" id="MBB6251333.1"/>
    </source>
</evidence>
<dbReference type="Gene3D" id="3.90.226.10">
    <property type="entry name" value="2-enoyl-CoA Hydratase, Chain A, domain 1"/>
    <property type="match status" value="1"/>
</dbReference>
<protein>
    <submittedName>
        <fullName evidence="3">Enoyl-CoA hydratase/carnithine racemase</fullName>
    </submittedName>
</protein>
<evidence type="ECO:0000313" key="4">
    <source>
        <dbReference type="Proteomes" id="UP000539175"/>
    </source>
</evidence>
<dbReference type="Proteomes" id="UP000539175">
    <property type="component" value="Unassembled WGS sequence"/>
</dbReference>
<keyword evidence="4" id="KW-1185">Reference proteome</keyword>
<reference evidence="3 4" key="1">
    <citation type="submission" date="2020-08" db="EMBL/GenBank/DDBJ databases">
        <title>Genomic Encyclopedia of Type Strains, Phase IV (KMG-IV): sequencing the most valuable type-strain genomes for metagenomic binning, comparative biology and taxonomic classification.</title>
        <authorList>
            <person name="Goeker M."/>
        </authorList>
    </citation>
    <scope>NUCLEOTIDE SEQUENCE [LARGE SCALE GENOMIC DNA]</scope>
    <source>
        <strain evidence="3 4">DSM 22198</strain>
    </source>
</reference>
<dbReference type="InterPro" id="IPR008927">
    <property type="entry name" value="6-PGluconate_DH-like_C_sf"/>
</dbReference>
<dbReference type="AlphaFoldDB" id="A0A7X0AWE7"/>
<dbReference type="SUPFAM" id="SSF51735">
    <property type="entry name" value="NAD(P)-binding Rossmann-fold domains"/>
    <property type="match status" value="1"/>
</dbReference>
<sequence length="580" mass="59355">MTDTFSPLHLRLEDDGIAVATLEAPGRANLLDDALIAALDELAEVLETREEVRGLIITSAKGHFLLGREPLGLLALADAAPGLSDDALLAAIAPYGDALRRLEGTAKPIAAALTGSALGPGLELALACGYRVACDHPAARFGFPDQRLGLMPMAGGTQRLPRLLGWVGAHDLLSGGHMVTAAAALELKLVNEVVPASHVRSAALAWVRRHLADGKEPPFIVAHKRKPVAVISSTMAIETAVGQGLALSLDEGLGLERAVAAGLLRRGEVAALVRTLVVAKGAADKAAWRPALPTAELARVAVLGRGPMADSVALAARRAGLDVHAVADAEGLDELAPALLGERKIEILFDATREDLAAKHALLARAEAVLGDDALLALTGPRLSVAAVGRGLSWPDRLVGLSLPPDGGVAEIVAGPKTSAPALAIAVDAARRLGRTPFKVGDGEGRYLARLTAAYLRAALELGPLVAPADTDAAARAAGLAEGPWALARRLGYAAVTDLVGEDGAGAVLATLKRPATESVPLDPPQADAGPRLLAAVRTAVVQALAEGLVNETASADLMAVLGFGWPAASGGPLGSFARR</sequence>
<dbReference type="InterPro" id="IPR050136">
    <property type="entry name" value="FA_oxidation_alpha_subunit"/>
</dbReference>